<accession>A0A498SHX7</accession>
<dbReference type="InterPro" id="IPR002550">
    <property type="entry name" value="CNNM"/>
</dbReference>
<dbReference type="AlphaFoldDB" id="A0A498SHX7"/>
<dbReference type="EMBL" id="UPTC01001427">
    <property type="protein sequence ID" value="VBB31867.1"/>
    <property type="molecule type" value="Genomic_DNA"/>
</dbReference>
<evidence type="ECO:0000256" key="1">
    <source>
        <dbReference type="PROSITE-ProRule" id="PRU01193"/>
    </source>
</evidence>
<dbReference type="OrthoDB" id="5870209at2759"/>
<dbReference type="STRING" id="6277.A0A498SHX7"/>
<evidence type="ECO:0000256" key="2">
    <source>
        <dbReference type="SAM" id="Phobius"/>
    </source>
</evidence>
<proteinExistence type="predicted"/>
<keyword evidence="1 2" id="KW-1133">Transmembrane helix</keyword>
<organism evidence="4 5">
    <name type="scientific">Acanthocheilonema viteae</name>
    <name type="common">Filarial nematode worm</name>
    <name type="synonym">Dipetalonema viteae</name>
    <dbReference type="NCBI Taxonomy" id="6277"/>
    <lineage>
        <taxon>Eukaryota</taxon>
        <taxon>Metazoa</taxon>
        <taxon>Ecdysozoa</taxon>
        <taxon>Nematoda</taxon>
        <taxon>Chromadorea</taxon>
        <taxon>Rhabditida</taxon>
        <taxon>Spirurina</taxon>
        <taxon>Spiruromorpha</taxon>
        <taxon>Filarioidea</taxon>
        <taxon>Onchocercidae</taxon>
        <taxon>Acanthocheilonema</taxon>
    </lineage>
</organism>
<evidence type="ECO:0000259" key="3">
    <source>
        <dbReference type="PROSITE" id="PS51846"/>
    </source>
</evidence>
<evidence type="ECO:0000313" key="4">
    <source>
        <dbReference type="EMBL" id="VBB31867.1"/>
    </source>
</evidence>
<keyword evidence="5" id="KW-1185">Reference proteome</keyword>
<protein>
    <recommendedName>
        <fullName evidence="3">CNNM transmembrane domain-containing protein</fullName>
    </recommendedName>
</protein>
<gene>
    <name evidence="4" type="ORF">NAV_LOCUS6658</name>
</gene>
<evidence type="ECO:0000313" key="5">
    <source>
        <dbReference type="Proteomes" id="UP000276991"/>
    </source>
</evidence>
<feature type="non-terminal residue" evidence="4">
    <location>
        <position position="197"/>
    </location>
</feature>
<feature type="transmembrane region" description="Helical" evidence="2">
    <location>
        <begin position="159"/>
        <end position="186"/>
    </location>
</feature>
<keyword evidence="1 2" id="KW-0472">Membrane</keyword>
<dbReference type="PROSITE" id="PS51846">
    <property type="entry name" value="CNNM"/>
    <property type="match status" value="1"/>
</dbReference>
<dbReference type="GO" id="GO:0016020">
    <property type="term" value="C:membrane"/>
    <property type="evidence" value="ECO:0007669"/>
    <property type="project" value="UniProtKB-UniRule"/>
</dbReference>
<dbReference type="Proteomes" id="UP000276991">
    <property type="component" value="Unassembled WGS sequence"/>
</dbReference>
<keyword evidence="1 2" id="KW-0812">Transmembrane</keyword>
<reference evidence="4 5" key="1">
    <citation type="submission" date="2018-08" db="EMBL/GenBank/DDBJ databases">
        <authorList>
            <person name="Laetsch R D."/>
            <person name="Stevens L."/>
            <person name="Kumar S."/>
            <person name="Blaxter L. M."/>
        </authorList>
    </citation>
    <scope>NUCLEOTIDE SEQUENCE [LARGE SCALE GENOMIC DNA]</scope>
</reference>
<name>A0A498SHX7_ACAVI</name>
<sequence length="197" mass="22573">MFNAIGSNIDSPKHQEVKIGFITYEVRPYVSGIRVVSILSKNNLISYSESGATIIYPDSRARIVMFGYHLDKIGIISLTTDNCFNSVVNISRPEFLIQTVKRLDFVAYFAESDEPYHICYKERMSRKESSEEEEDMIMMDESRNSIVTETPTRIYYLPVYLQISIIFMLFCLSALFSGLNLGLMALSPQELMLIQKC</sequence>
<feature type="domain" description="CNNM transmembrane" evidence="3">
    <location>
        <begin position="155"/>
        <end position="197"/>
    </location>
</feature>